<dbReference type="Proteomes" id="UP000019335">
    <property type="component" value="Unassembled WGS sequence"/>
</dbReference>
<gene>
    <name evidence="1" type="ORF">Naga_100529g2</name>
</gene>
<comment type="caution">
    <text evidence="1">The sequence shown here is derived from an EMBL/GenBank/DDBJ whole genome shotgun (WGS) entry which is preliminary data.</text>
</comment>
<sequence>MLISSLFLNILHKHCAGTLLGNAMSLTKTFTYIHRETMHASDPQLIWHGTQLQSSKFLRSQRHDSKPEFDAPSISQELFSGIESQYFIGQAGNLIS</sequence>
<reference evidence="1 2" key="1">
    <citation type="journal article" date="2014" name="Mol. Plant">
        <title>Chromosome Scale Genome Assembly and Transcriptome Profiling of Nannochloropsis gaditana in Nitrogen Depletion.</title>
        <authorList>
            <person name="Corteggiani Carpinelli E."/>
            <person name="Telatin A."/>
            <person name="Vitulo N."/>
            <person name="Forcato C."/>
            <person name="D'Angelo M."/>
            <person name="Schiavon R."/>
            <person name="Vezzi A."/>
            <person name="Giacometti G.M."/>
            <person name="Morosinotto T."/>
            <person name="Valle G."/>
        </authorList>
    </citation>
    <scope>NUCLEOTIDE SEQUENCE [LARGE SCALE GENOMIC DNA]</scope>
    <source>
        <strain evidence="1 2">B-31</strain>
    </source>
</reference>
<evidence type="ECO:0000313" key="2">
    <source>
        <dbReference type="Proteomes" id="UP000019335"/>
    </source>
</evidence>
<dbReference type="AlphaFoldDB" id="W7T6C8"/>
<keyword evidence="2" id="KW-1185">Reference proteome</keyword>
<dbReference type="EMBL" id="AZIL01002147">
    <property type="protein sequence ID" value="EWM22565.1"/>
    <property type="molecule type" value="Genomic_DNA"/>
</dbReference>
<protein>
    <submittedName>
        <fullName evidence="1">Uncharacterized protein</fullName>
    </submittedName>
</protein>
<name>W7T6C8_9STRA</name>
<accession>W7T6C8</accession>
<proteinExistence type="predicted"/>
<evidence type="ECO:0000313" key="1">
    <source>
        <dbReference type="EMBL" id="EWM22565.1"/>
    </source>
</evidence>
<organism evidence="1 2">
    <name type="scientific">Nannochloropsis gaditana</name>
    <dbReference type="NCBI Taxonomy" id="72520"/>
    <lineage>
        <taxon>Eukaryota</taxon>
        <taxon>Sar</taxon>
        <taxon>Stramenopiles</taxon>
        <taxon>Ochrophyta</taxon>
        <taxon>Eustigmatophyceae</taxon>
        <taxon>Eustigmatales</taxon>
        <taxon>Monodopsidaceae</taxon>
        <taxon>Nannochloropsis</taxon>
    </lineage>
</organism>